<feature type="transmembrane region" description="Helical" evidence="2">
    <location>
        <begin position="148"/>
        <end position="169"/>
    </location>
</feature>
<reference evidence="3 4" key="1">
    <citation type="submission" date="2019-01" db="EMBL/GenBank/DDBJ databases">
        <title>Draft genome sequences of three monokaryotic isolates of the white-rot basidiomycete fungus Dichomitus squalens.</title>
        <authorList>
            <consortium name="DOE Joint Genome Institute"/>
            <person name="Lopez S.C."/>
            <person name="Andreopoulos B."/>
            <person name="Pangilinan J."/>
            <person name="Lipzen A."/>
            <person name="Riley R."/>
            <person name="Ahrendt S."/>
            <person name="Ng V."/>
            <person name="Barry K."/>
            <person name="Daum C."/>
            <person name="Grigoriev I.V."/>
            <person name="Hilden K.S."/>
            <person name="Makela M.R."/>
            <person name="de Vries R.P."/>
        </authorList>
    </citation>
    <scope>NUCLEOTIDE SEQUENCE [LARGE SCALE GENOMIC DNA]</scope>
    <source>
        <strain evidence="3 4">CBS 464.89</strain>
    </source>
</reference>
<evidence type="ECO:0000256" key="2">
    <source>
        <dbReference type="SAM" id="Phobius"/>
    </source>
</evidence>
<protein>
    <submittedName>
        <fullName evidence="3">Uncharacterized protein</fullName>
    </submittedName>
</protein>
<organism evidence="3 4">
    <name type="scientific">Dichomitus squalens</name>
    <dbReference type="NCBI Taxonomy" id="114155"/>
    <lineage>
        <taxon>Eukaryota</taxon>
        <taxon>Fungi</taxon>
        <taxon>Dikarya</taxon>
        <taxon>Basidiomycota</taxon>
        <taxon>Agaricomycotina</taxon>
        <taxon>Agaricomycetes</taxon>
        <taxon>Polyporales</taxon>
        <taxon>Polyporaceae</taxon>
        <taxon>Dichomitus</taxon>
    </lineage>
</organism>
<gene>
    <name evidence="3" type="ORF">BD310DRAFT_272547</name>
</gene>
<accession>A0A4Q9NPC5</accession>
<keyword evidence="4" id="KW-1185">Reference proteome</keyword>
<proteinExistence type="predicted"/>
<evidence type="ECO:0000313" key="4">
    <source>
        <dbReference type="Proteomes" id="UP000292082"/>
    </source>
</evidence>
<evidence type="ECO:0000256" key="1">
    <source>
        <dbReference type="SAM" id="MobiDB-lite"/>
    </source>
</evidence>
<name>A0A4Q9NPC5_9APHY</name>
<sequence length="299" mass="32758">MIPCTICRNRIHRVQRTDKLQSFVTIASRASAMSPLPLHHRYLSSEASVFTTLLPTGVLARGSRHSDTEPTTTVVVTITATQQSTLPGPIPGTTYPVDASCNAIPSSSTESPIARCAMLESYPSPTYPSPTSISENGTSGNADFKTGLAAGAVIGVLSIIVATMLYVFYRRHKQVQEVLNPRSHNVRATRFSMEPRSRITPYDLEMITEANLSRKPGVVPEGGQFLWSSVLGRSDGPQRDPDDSIILPPSYSDVEQEVLLQAPQPVLRKAASALDLSGRRRRRRSRSRNSRTDRRATIC</sequence>
<evidence type="ECO:0000313" key="3">
    <source>
        <dbReference type="EMBL" id="TBU60870.1"/>
    </source>
</evidence>
<feature type="region of interest" description="Disordered" evidence="1">
    <location>
        <begin position="275"/>
        <end position="299"/>
    </location>
</feature>
<feature type="compositionally biased region" description="Basic residues" evidence="1">
    <location>
        <begin position="279"/>
        <end position="289"/>
    </location>
</feature>
<keyword evidence="2" id="KW-0472">Membrane</keyword>
<dbReference type="Proteomes" id="UP000292082">
    <property type="component" value="Unassembled WGS sequence"/>
</dbReference>
<feature type="compositionally biased region" description="Basic and acidic residues" evidence="1">
    <location>
        <begin position="290"/>
        <end position="299"/>
    </location>
</feature>
<dbReference type="AlphaFoldDB" id="A0A4Q9NPC5"/>
<keyword evidence="2" id="KW-1133">Transmembrane helix</keyword>
<dbReference type="EMBL" id="ML145102">
    <property type="protein sequence ID" value="TBU60870.1"/>
    <property type="molecule type" value="Genomic_DNA"/>
</dbReference>
<keyword evidence="2" id="KW-0812">Transmembrane</keyword>